<dbReference type="GO" id="GO:0016746">
    <property type="term" value="F:acyltransferase activity"/>
    <property type="evidence" value="ECO:0007669"/>
    <property type="project" value="InterPro"/>
</dbReference>
<feature type="domain" description="2-oxoacid dehydrogenase acyltransferase catalytic" evidence="1">
    <location>
        <begin position="208"/>
        <end position="266"/>
    </location>
</feature>
<evidence type="ECO:0000259" key="1">
    <source>
        <dbReference type="Pfam" id="PF00198"/>
    </source>
</evidence>
<proteinExistence type="predicted"/>
<comment type="caution">
    <text evidence="2">The sequence shown here is derived from an EMBL/GenBank/DDBJ whole genome shotgun (WGS) entry which is preliminary data.</text>
</comment>
<keyword evidence="3" id="KW-1185">Reference proteome</keyword>
<accession>A0A271J577</accession>
<dbReference type="RefSeq" id="WP_095511907.1">
    <property type="nucleotide sequence ID" value="NZ_MQWD01000001.1"/>
</dbReference>
<evidence type="ECO:0000313" key="2">
    <source>
        <dbReference type="EMBL" id="PAP78224.1"/>
    </source>
</evidence>
<sequence length="275" mass="29338">MLDTPWRRLAATLFDAPHSGRILVRIEVDAEPVEAHLAATPGAQRAVGFLPFVAAAAARAVAEDVPALNGYLQRGRVRARDGVTVSITAPVPGQGGLLALPLRDAHVASATALASTLRAQIRGLRDRAKRGPLAEYVLAGLPWPLRHGVFRAARGLAHLGVPMARFDLAPESYGALVVTSMEPVARGYDHDRGAFTEAFVPLFPAARNASLVAVLPPREMPAAVGGEVVVRRRAVLCFTFDHRLVDGLEVGAFIQSVHRRLLDPSALDRSPDSDS</sequence>
<dbReference type="InterPro" id="IPR023213">
    <property type="entry name" value="CAT-like_dom_sf"/>
</dbReference>
<dbReference type="Pfam" id="PF00198">
    <property type="entry name" value="2-oxoacid_dh"/>
    <property type="match status" value="1"/>
</dbReference>
<name>A0A271J577_9BACT</name>
<dbReference type="AlphaFoldDB" id="A0A271J577"/>
<dbReference type="SUPFAM" id="SSF52777">
    <property type="entry name" value="CoA-dependent acyltransferases"/>
    <property type="match status" value="1"/>
</dbReference>
<gene>
    <name evidence="2" type="ORF">BSZ37_18225</name>
</gene>
<dbReference type="InterPro" id="IPR001078">
    <property type="entry name" value="2-oxoacid_DH_actylTfrase"/>
</dbReference>
<dbReference type="EMBL" id="MQWD01000001">
    <property type="protein sequence ID" value="PAP78224.1"/>
    <property type="molecule type" value="Genomic_DNA"/>
</dbReference>
<evidence type="ECO:0000313" key="3">
    <source>
        <dbReference type="Proteomes" id="UP000216339"/>
    </source>
</evidence>
<organism evidence="2 3">
    <name type="scientific">Rubrivirga marina</name>
    <dbReference type="NCBI Taxonomy" id="1196024"/>
    <lineage>
        <taxon>Bacteria</taxon>
        <taxon>Pseudomonadati</taxon>
        <taxon>Rhodothermota</taxon>
        <taxon>Rhodothermia</taxon>
        <taxon>Rhodothermales</taxon>
        <taxon>Rubricoccaceae</taxon>
        <taxon>Rubrivirga</taxon>
    </lineage>
</organism>
<reference evidence="2 3" key="1">
    <citation type="submission" date="2016-11" db="EMBL/GenBank/DDBJ databases">
        <title>Study of marine rhodopsin-containing bacteria.</title>
        <authorList>
            <person name="Yoshizawa S."/>
            <person name="Kumagai Y."/>
            <person name="Kogure K."/>
        </authorList>
    </citation>
    <scope>NUCLEOTIDE SEQUENCE [LARGE SCALE GENOMIC DNA]</scope>
    <source>
        <strain evidence="2 3">SAORIC-28</strain>
    </source>
</reference>
<dbReference type="Gene3D" id="3.30.559.10">
    <property type="entry name" value="Chloramphenicol acetyltransferase-like domain"/>
    <property type="match status" value="1"/>
</dbReference>
<dbReference type="Proteomes" id="UP000216339">
    <property type="component" value="Unassembled WGS sequence"/>
</dbReference>
<protein>
    <recommendedName>
        <fullName evidence="1">2-oxoacid dehydrogenase acyltransferase catalytic domain-containing protein</fullName>
    </recommendedName>
</protein>